<evidence type="ECO:0000256" key="1">
    <source>
        <dbReference type="ARBA" id="ARBA00010016"/>
    </source>
</evidence>
<dbReference type="EMBL" id="JASCZI010211457">
    <property type="protein sequence ID" value="MED6191851.1"/>
    <property type="molecule type" value="Genomic_DNA"/>
</dbReference>
<name>A0ABU6X142_9FABA</name>
<sequence>MNGVATCIQLSWSPQSSRTQRASNIKTHSTRKSQYIFNKSFNGYNGNNAKYIYLKMDKSSRPSRTQPKLVRTTSGTAPPAPITPGDRASRSERFTTANNSNNRSKSTSSRSRSRSSGATSPAMINKVPSAWALSPGRSSSLGSRFVTKGSESPAAKANGGGGGRGVRSKVLNFLKQRKGWGIEEEGYHKFRVLHNRLLQWRFINATLHSTLATTKTVAQIHA</sequence>
<reference evidence="3 4" key="1">
    <citation type="journal article" date="2023" name="Plants (Basel)">
        <title>Bridging the Gap: Combining Genomics and Transcriptomics Approaches to Understand Stylosanthes scabra, an Orphan Legume from the Brazilian Caatinga.</title>
        <authorList>
            <person name="Ferreira-Neto J.R.C."/>
            <person name="da Silva M.D."/>
            <person name="Binneck E."/>
            <person name="de Melo N.F."/>
            <person name="da Silva R.H."/>
            <person name="de Melo A.L.T.M."/>
            <person name="Pandolfi V."/>
            <person name="Bustamante F.O."/>
            <person name="Brasileiro-Vidal A.C."/>
            <person name="Benko-Iseppon A.M."/>
        </authorList>
    </citation>
    <scope>NUCLEOTIDE SEQUENCE [LARGE SCALE GENOMIC DNA]</scope>
    <source>
        <tissue evidence="3">Leaves</tissue>
    </source>
</reference>
<feature type="compositionally biased region" description="Polar residues" evidence="2">
    <location>
        <begin position="62"/>
        <end position="76"/>
    </location>
</feature>
<comment type="similarity">
    <text evidence="1">Belongs to the QWRF family.</text>
</comment>
<feature type="compositionally biased region" description="Low complexity" evidence="2">
    <location>
        <begin position="135"/>
        <end position="144"/>
    </location>
</feature>
<feature type="region of interest" description="Disordered" evidence="2">
    <location>
        <begin position="135"/>
        <end position="164"/>
    </location>
</feature>
<dbReference type="PANTHER" id="PTHR31807">
    <property type="entry name" value="AUGMIN FAMILY MEMBER"/>
    <property type="match status" value="1"/>
</dbReference>
<evidence type="ECO:0000313" key="4">
    <source>
        <dbReference type="Proteomes" id="UP001341840"/>
    </source>
</evidence>
<comment type="caution">
    <text evidence="3">The sequence shown here is derived from an EMBL/GenBank/DDBJ whole genome shotgun (WGS) entry which is preliminary data.</text>
</comment>
<keyword evidence="4" id="KW-1185">Reference proteome</keyword>
<dbReference type="InterPro" id="IPR007573">
    <property type="entry name" value="QWRF"/>
</dbReference>
<dbReference type="Proteomes" id="UP001341840">
    <property type="component" value="Unassembled WGS sequence"/>
</dbReference>
<accession>A0ABU6X142</accession>
<dbReference type="Pfam" id="PF04484">
    <property type="entry name" value="QWRF"/>
    <property type="match status" value="1"/>
</dbReference>
<dbReference type="PANTHER" id="PTHR31807:SF27">
    <property type="entry name" value="QWRF MOTIF-CONTAINING PROTEIN 7"/>
    <property type="match status" value="1"/>
</dbReference>
<evidence type="ECO:0000256" key="2">
    <source>
        <dbReference type="SAM" id="MobiDB-lite"/>
    </source>
</evidence>
<gene>
    <name evidence="3" type="ORF">PIB30_004511</name>
</gene>
<feature type="compositionally biased region" description="Low complexity" evidence="2">
    <location>
        <begin position="95"/>
        <end position="120"/>
    </location>
</feature>
<evidence type="ECO:0000313" key="3">
    <source>
        <dbReference type="EMBL" id="MED6191851.1"/>
    </source>
</evidence>
<organism evidence="3 4">
    <name type="scientific">Stylosanthes scabra</name>
    <dbReference type="NCBI Taxonomy" id="79078"/>
    <lineage>
        <taxon>Eukaryota</taxon>
        <taxon>Viridiplantae</taxon>
        <taxon>Streptophyta</taxon>
        <taxon>Embryophyta</taxon>
        <taxon>Tracheophyta</taxon>
        <taxon>Spermatophyta</taxon>
        <taxon>Magnoliopsida</taxon>
        <taxon>eudicotyledons</taxon>
        <taxon>Gunneridae</taxon>
        <taxon>Pentapetalae</taxon>
        <taxon>rosids</taxon>
        <taxon>fabids</taxon>
        <taxon>Fabales</taxon>
        <taxon>Fabaceae</taxon>
        <taxon>Papilionoideae</taxon>
        <taxon>50 kb inversion clade</taxon>
        <taxon>dalbergioids sensu lato</taxon>
        <taxon>Dalbergieae</taxon>
        <taxon>Pterocarpus clade</taxon>
        <taxon>Stylosanthes</taxon>
    </lineage>
</organism>
<protein>
    <submittedName>
        <fullName evidence="3">Uncharacterized protein</fullName>
    </submittedName>
</protein>
<proteinExistence type="inferred from homology"/>
<feature type="region of interest" description="Disordered" evidence="2">
    <location>
        <begin position="57"/>
        <end position="123"/>
    </location>
</feature>